<dbReference type="EMBL" id="KZ819295">
    <property type="protein sequence ID" value="PWN97432.1"/>
    <property type="molecule type" value="Genomic_DNA"/>
</dbReference>
<evidence type="ECO:0000313" key="8">
    <source>
        <dbReference type="Proteomes" id="UP000245946"/>
    </source>
</evidence>
<keyword evidence="2" id="KW-0963">Cytoplasm</keyword>
<feature type="compositionally biased region" description="Acidic residues" evidence="5">
    <location>
        <begin position="92"/>
        <end position="101"/>
    </location>
</feature>
<dbReference type="Pfam" id="PF08938">
    <property type="entry name" value="HBS1_N"/>
    <property type="match status" value="1"/>
</dbReference>
<sequence length="399" mass="40816">MSRHRAIRNLDLDEEMADDYDEEPWAQATDTELEQLESALTSVKAVVGAQAATDDEIRTLLWESYFDVEGSVQAVLEEAERRGARERKKADDGDEPMEEELSAMQRLSLSHRQADAHPSGAQRARGVSGLGMRGRAGLAKRNLAGLAPDGLPGAGRGAGSRVGKDGAVTTTLATASSPPPPAAGGKLAQLAAARRANKRPAEAEASSSLPQGASASSAAASSSAAADTASRPSKLAALAAARARPAASAAPSAGASTPPAPAAASKPLSKLQQRAQDNLAARQAAQSRSAAAAGPSEAPVRPPTPEEGLEILPGGLESRALFPTSRAQPAKQAPDDELHSRFASVLSRSMFGGEGKVAPGRSPFAPVAGSAAETLKDVFAAPSPDDVVLKAREGTSLAR</sequence>
<name>A0A316Z912_9BASI</name>
<dbReference type="AlphaFoldDB" id="A0A316Z912"/>
<dbReference type="Proteomes" id="UP000245946">
    <property type="component" value="Unassembled WGS sequence"/>
</dbReference>
<comment type="subcellular location">
    <subcellularLocation>
        <location evidence="1">Cytoplasm</location>
    </subcellularLocation>
</comment>
<keyword evidence="8" id="KW-1185">Reference proteome</keyword>
<accession>A0A316Z912</accession>
<dbReference type="STRING" id="58919.A0A316Z912"/>
<evidence type="ECO:0000313" key="7">
    <source>
        <dbReference type="EMBL" id="PWN97432.1"/>
    </source>
</evidence>
<dbReference type="RefSeq" id="XP_025597711.1">
    <property type="nucleotide sequence ID" value="XM_025744214.1"/>
</dbReference>
<feature type="compositionally biased region" description="Low complexity" evidence="5">
    <location>
        <begin position="280"/>
        <end position="293"/>
    </location>
</feature>
<feature type="region of interest" description="Disordered" evidence="5">
    <location>
        <begin position="1"/>
        <end position="23"/>
    </location>
</feature>
<dbReference type="GeneID" id="37271758"/>
<evidence type="ECO:0000256" key="4">
    <source>
        <dbReference type="ARBA" id="ARBA00022917"/>
    </source>
</evidence>
<feature type="compositionally biased region" description="Low complexity" evidence="5">
    <location>
        <begin position="166"/>
        <end position="176"/>
    </location>
</feature>
<evidence type="ECO:0000256" key="5">
    <source>
        <dbReference type="SAM" id="MobiDB-lite"/>
    </source>
</evidence>
<feature type="domain" description="HBS1-like protein N-terminal" evidence="6">
    <location>
        <begin position="14"/>
        <end position="80"/>
    </location>
</feature>
<reference evidence="7 8" key="1">
    <citation type="journal article" date="2018" name="Mol. Biol. Evol.">
        <title>Broad Genomic Sampling Reveals a Smut Pathogenic Ancestry of the Fungal Clade Ustilaginomycotina.</title>
        <authorList>
            <person name="Kijpornyongpan T."/>
            <person name="Mondo S.J."/>
            <person name="Barry K."/>
            <person name="Sandor L."/>
            <person name="Lee J."/>
            <person name="Lipzen A."/>
            <person name="Pangilinan J."/>
            <person name="LaButti K."/>
            <person name="Hainaut M."/>
            <person name="Henrissat B."/>
            <person name="Grigoriev I.V."/>
            <person name="Spatafora J.W."/>
            <person name="Aime M.C."/>
        </authorList>
    </citation>
    <scope>NUCLEOTIDE SEQUENCE [LARGE SCALE GENOMIC DNA]</scope>
    <source>
        <strain evidence="7 8">MCA 4186</strain>
    </source>
</reference>
<evidence type="ECO:0000256" key="2">
    <source>
        <dbReference type="ARBA" id="ARBA00022490"/>
    </source>
</evidence>
<gene>
    <name evidence="7" type="ORF">FA09DRAFT_339430</name>
</gene>
<protein>
    <recommendedName>
        <fullName evidence="6">HBS1-like protein N-terminal domain-containing protein</fullName>
    </recommendedName>
</protein>
<feature type="compositionally biased region" description="Low complexity" evidence="5">
    <location>
        <begin position="205"/>
        <end position="270"/>
    </location>
</feature>
<proteinExistence type="predicted"/>
<evidence type="ECO:0000259" key="6">
    <source>
        <dbReference type="Pfam" id="PF08938"/>
    </source>
</evidence>
<dbReference type="GO" id="GO:0016787">
    <property type="term" value="F:hydrolase activity"/>
    <property type="evidence" value="ECO:0007669"/>
    <property type="project" value="UniProtKB-KW"/>
</dbReference>
<keyword evidence="4" id="KW-0648">Protein biosynthesis</keyword>
<evidence type="ECO:0000256" key="1">
    <source>
        <dbReference type="ARBA" id="ARBA00004496"/>
    </source>
</evidence>
<dbReference type="GO" id="GO:0005737">
    <property type="term" value="C:cytoplasm"/>
    <property type="evidence" value="ECO:0007669"/>
    <property type="project" value="UniProtKB-SubCell"/>
</dbReference>
<dbReference type="InterPro" id="IPR015033">
    <property type="entry name" value="HBS1-like_N"/>
</dbReference>
<feature type="region of interest" description="Disordered" evidence="5">
    <location>
        <begin position="79"/>
        <end position="339"/>
    </location>
</feature>
<feature type="compositionally biased region" description="Acidic residues" evidence="5">
    <location>
        <begin position="12"/>
        <end position="23"/>
    </location>
</feature>
<organism evidence="7 8">
    <name type="scientific">Tilletiopsis washingtonensis</name>
    <dbReference type="NCBI Taxonomy" id="58919"/>
    <lineage>
        <taxon>Eukaryota</taxon>
        <taxon>Fungi</taxon>
        <taxon>Dikarya</taxon>
        <taxon>Basidiomycota</taxon>
        <taxon>Ustilaginomycotina</taxon>
        <taxon>Exobasidiomycetes</taxon>
        <taxon>Entylomatales</taxon>
        <taxon>Entylomatales incertae sedis</taxon>
        <taxon>Tilletiopsis</taxon>
    </lineage>
</organism>
<feature type="compositionally biased region" description="Basic and acidic residues" evidence="5">
    <location>
        <begin position="79"/>
        <end position="91"/>
    </location>
</feature>
<dbReference type="OrthoDB" id="342024at2759"/>
<evidence type="ECO:0000256" key="3">
    <source>
        <dbReference type="ARBA" id="ARBA00022801"/>
    </source>
</evidence>
<feature type="compositionally biased region" description="Low complexity" evidence="5">
    <location>
        <begin position="183"/>
        <end position="194"/>
    </location>
</feature>
<dbReference type="GO" id="GO:0006412">
    <property type="term" value="P:translation"/>
    <property type="evidence" value="ECO:0007669"/>
    <property type="project" value="UniProtKB-KW"/>
</dbReference>
<keyword evidence="3" id="KW-0378">Hydrolase</keyword>